<dbReference type="Pfam" id="PF00440">
    <property type="entry name" value="TetR_N"/>
    <property type="match status" value="1"/>
</dbReference>
<evidence type="ECO:0000256" key="1">
    <source>
        <dbReference type="ARBA" id="ARBA00023125"/>
    </source>
</evidence>
<evidence type="ECO:0000313" key="5">
    <source>
        <dbReference type="Proteomes" id="UP000192486"/>
    </source>
</evidence>
<evidence type="ECO:0000313" key="4">
    <source>
        <dbReference type="EMBL" id="ARF13941.1"/>
    </source>
</evidence>
<keyword evidence="5" id="KW-1185">Reference proteome</keyword>
<dbReference type="PROSITE" id="PS50977">
    <property type="entry name" value="HTH_TETR_2"/>
    <property type="match status" value="1"/>
</dbReference>
<dbReference type="InterPro" id="IPR009057">
    <property type="entry name" value="Homeodomain-like_sf"/>
</dbReference>
<dbReference type="SUPFAM" id="SSF48498">
    <property type="entry name" value="Tetracyclin repressor-like, C-terminal domain"/>
    <property type="match status" value="1"/>
</dbReference>
<dbReference type="InterPro" id="IPR001647">
    <property type="entry name" value="HTH_TetR"/>
</dbReference>
<name>A0ABM6JVA3_SPOUR</name>
<evidence type="ECO:0000256" key="2">
    <source>
        <dbReference type="PROSITE-ProRule" id="PRU00335"/>
    </source>
</evidence>
<dbReference type="PANTHER" id="PTHR43479">
    <property type="entry name" value="ACREF/ENVCD OPERON REPRESSOR-RELATED"/>
    <property type="match status" value="1"/>
</dbReference>
<evidence type="ECO:0000259" key="3">
    <source>
        <dbReference type="PROSITE" id="PS50977"/>
    </source>
</evidence>
<keyword evidence="1 2" id="KW-0238">DNA-binding</keyword>
<organism evidence="4 5">
    <name type="scientific">Sporosarcina ureae</name>
    <dbReference type="NCBI Taxonomy" id="1571"/>
    <lineage>
        <taxon>Bacteria</taxon>
        <taxon>Bacillati</taxon>
        <taxon>Bacillota</taxon>
        <taxon>Bacilli</taxon>
        <taxon>Bacillales</taxon>
        <taxon>Caryophanaceae</taxon>
        <taxon>Sporosarcina</taxon>
    </lineage>
</organism>
<dbReference type="PANTHER" id="PTHR43479:SF8">
    <property type="entry name" value="TRANSCRIPTIONAL REGULATOR, TETR FAMILY"/>
    <property type="match status" value="1"/>
</dbReference>
<gene>
    <name evidence="4" type="ORF">SporoS204_07155</name>
</gene>
<dbReference type="Gene3D" id="1.10.357.10">
    <property type="entry name" value="Tetracycline Repressor, domain 2"/>
    <property type="match status" value="1"/>
</dbReference>
<dbReference type="Proteomes" id="UP000192486">
    <property type="component" value="Chromosome"/>
</dbReference>
<dbReference type="EMBL" id="CP015108">
    <property type="protein sequence ID" value="ARF13941.1"/>
    <property type="molecule type" value="Genomic_DNA"/>
</dbReference>
<accession>A0ABM6JVA3</accession>
<proteinExistence type="predicted"/>
<protein>
    <recommendedName>
        <fullName evidence="3">HTH tetR-type domain-containing protein</fullName>
    </recommendedName>
</protein>
<dbReference type="SUPFAM" id="SSF46689">
    <property type="entry name" value="Homeodomain-like"/>
    <property type="match status" value="1"/>
</dbReference>
<reference evidence="4 5" key="1">
    <citation type="submission" date="2016-04" db="EMBL/GenBank/DDBJ databases">
        <title>Comparative Genomics and Epigenetics of Sporosarcina ureae.</title>
        <authorList>
            <person name="Oliver A.S."/>
            <person name="Cooper K.K."/>
        </authorList>
    </citation>
    <scope>NUCLEOTIDE SEQUENCE [LARGE SCALE GENOMIC DNA]</scope>
    <source>
        <strain evidence="4 5">S204</strain>
    </source>
</reference>
<feature type="DNA-binding region" description="H-T-H motif" evidence="2">
    <location>
        <begin position="12"/>
        <end position="31"/>
    </location>
</feature>
<sequence length="172" mass="19471">MQFAIHGFHKTKISEIVKEANVTQPTFYLYFKSKEAVFQELVDVFKEKLYHHVAQSKLPADVAEEGLMERIAYGLRAVFELFQQNEEVARIGFVVSEEATTIKAEMTAQIESNLTEEARLGYFHTNVNFSVVAAAMVGAIEYLAITKLWTGSHTPDELAEEITQLFLHGLKI</sequence>
<dbReference type="InterPro" id="IPR036271">
    <property type="entry name" value="Tet_transcr_reg_TetR-rel_C_sf"/>
</dbReference>
<dbReference type="RefSeq" id="WP_051210560.1">
    <property type="nucleotide sequence ID" value="NZ_CP015108.1"/>
</dbReference>
<dbReference type="InterPro" id="IPR050624">
    <property type="entry name" value="HTH-type_Tx_Regulator"/>
</dbReference>
<feature type="domain" description="HTH tetR-type" evidence="3">
    <location>
        <begin position="1"/>
        <end position="49"/>
    </location>
</feature>